<feature type="chain" id="PRO_5001517419" description="Lipocalin-2 1" evidence="1">
    <location>
        <begin position="19"/>
        <end position="198"/>
    </location>
</feature>
<dbReference type="EMBL" id="GBBM01004519">
    <property type="protein sequence ID" value="JAC30899.1"/>
    <property type="molecule type" value="mRNA"/>
</dbReference>
<name>A0A023GAM5_AMBTT</name>
<sequence length="198" mass="23176">MIYFTAAFLLPLVAMANGESSSRHELPQAIHTEGRIWITMTSDDNDTYGGKNLCHYTLFNFQEGSTFEFDEYYKEGSKWRRIHLYGNVNEQQGEKPVFTVQRQQGTDWRKYIVESWDDNKKCGVLSYTQNDVKNCQIIVWESHLPQSGYQFSCEHKYDEICEDLPKHSLYEHDCLRQKDEILREENDLASKLGRPATA</sequence>
<dbReference type="AlphaFoldDB" id="A0A023GAM5"/>
<organism evidence="2">
    <name type="scientific">Amblyomma triste</name>
    <name type="common">Neotropical tick</name>
    <dbReference type="NCBI Taxonomy" id="251400"/>
    <lineage>
        <taxon>Eukaryota</taxon>
        <taxon>Metazoa</taxon>
        <taxon>Ecdysozoa</taxon>
        <taxon>Arthropoda</taxon>
        <taxon>Chelicerata</taxon>
        <taxon>Arachnida</taxon>
        <taxon>Acari</taxon>
        <taxon>Parasitiformes</taxon>
        <taxon>Ixodida</taxon>
        <taxon>Ixodoidea</taxon>
        <taxon>Ixodidae</taxon>
        <taxon>Amblyomminae</taxon>
        <taxon>Amblyomma</taxon>
    </lineage>
</organism>
<accession>A0A023GAM5</accession>
<feature type="signal peptide" evidence="1">
    <location>
        <begin position="1"/>
        <end position="18"/>
    </location>
</feature>
<proteinExistence type="evidence at transcript level"/>
<dbReference type="SUPFAM" id="SSF50814">
    <property type="entry name" value="Lipocalins"/>
    <property type="match status" value="1"/>
</dbReference>
<dbReference type="InterPro" id="IPR012674">
    <property type="entry name" value="Calycin"/>
</dbReference>
<evidence type="ECO:0000313" key="2">
    <source>
        <dbReference type="EMBL" id="JAC30899.1"/>
    </source>
</evidence>
<reference evidence="2" key="1">
    <citation type="submission" date="2014-03" db="EMBL/GenBank/DDBJ databases">
        <title>The sialotranscriptome of Amblyomma triste, Amblyomma parvum and Amblyomma cajennense ticks, uncovered by 454-based RNA-seq.</title>
        <authorList>
            <person name="Garcia G.R."/>
            <person name="Gardinassi L.G."/>
            <person name="Ribeiro J.M."/>
            <person name="Anatriello E."/>
            <person name="Ferreira B.R."/>
            <person name="Moreira H.N."/>
            <person name="Mafra C."/>
            <person name="Olegario M.M."/>
            <person name="Szabo P.J."/>
            <person name="Miranda-Santos I.K."/>
            <person name="Maruyama S.R."/>
        </authorList>
    </citation>
    <scope>NUCLEOTIDE SEQUENCE</scope>
    <source>
        <strain evidence="2">Mato Grasso do Sul</strain>
        <tissue evidence="2">Salivary glands</tissue>
    </source>
</reference>
<dbReference type="Gene3D" id="2.40.128.20">
    <property type="match status" value="1"/>
</dbReference>
<protein>
    <recommendedName>
        <fullName evidence="3">Lipocalin-2 1</fullName>
    </recommendedName>
</protein>
<evidence type="ECO:0008006" key="3">
    <source>
        <dbReference type="Google" id="ProtNLM"/>
    </source>
</evidence>
<keyword evidence="1" id="KW-0732">Signal</keyword>
<evidence type="ECO:0000256" key="1">
    <source>
        <dbReference type="SAM" id="SignalP"/>
    </source>
</evidence>